<sequence>MGIPLDWFRTNALPGEFIGKLTERLTDFAPKDGIRHFDAWKNRSPSRISGATVVNRGSLTEKSPAVLLETSFKIVHQEVGLFLADVSRMRGAEQAPQDILLPAL</sequence>
<accession>D6U254</accession>
<organism evidence="1 2">
    <name type="scientific">Ktedonobacter racemifer DSM 44963</name>
    <dbReference type="NCBI Taxonomy" id="485913"/>
    <lineage>
        <taxon>Bacteria</taxon>
        <taxon>Bacillati</taxon>
        <taxon>Chloroflexota</taxon>
        <taxon>Ktedonobacteria</taxon>
        <taxon>Ktedonobacterales</taxon>
        <taxon>Ktedonobacteraceae</taxon>
        <taxon>Ktedonobacter</taxon>
    </lineage>
</organism>
<name>D6U254_KTERA</name>
<reference evidence="1 2" key="1">
    <citation type="journal article" date="2011" name="Stand. Genomic Sci.">
        <title>Non-contiguous finished genome sequence and contextual data of the filamentous soil bacterium Ktedonobacter racemifer type strain (SOSP1-21).</title>
        <authorList>
            <person name="Chang Y.J."/>
            <person name="Land M."/>
            <person name="Hauser L."/>
            <person name="Chertkov O."/>
            <person name="Del Rio T.G."/>
            <person name="Nolan M."/>
            <person name="Copeland A."/>
            <person name="Tice H."/>
            <person name="Cheng J.F."/>
            <person name="Lucas S."/>
            <person name="Han C."/>
            <person name="Goodwin L."/>
            <person name="Pitluck S."/>
            <person name="Ivanova N."/>
            <person name="Ovchinikova G."/>
            <person name="Pati A."/>
            <person name="Chen A."/>
            <person name="Palaniappan K."/>
            <person name="Mavromatis K."/>
            <person name="Liolios K."/>
            <person name="Brettin T."/>
            <person name="Fiebig A."/>
            <person name="Rohde M."/>
            <person name="Abt B."/>
            <person name="Goker M."/>
            <person name="Detter J.C."/>
            <person name="Woyke T."/>
            <person name="Bristow J."/>
            <person name="Eisen J.A."/>
            <person name="Markowitz V."/>
            <person name="Hugenholtz P."/>
            <person name="Kyrpides N.C."/>
            <person name="Klenk H.P."/>
            <person name="Lapidus A."/>
        </authorList>
    </citation>
    <scope>NUCLEOTIDE SEQUENCE [LARGE SCALE GENOMIC DNA]</scope>
    <source>
        <strain evidence="2">DSM 44963</strain>
    </source>
</reference>
<gene>
    <name evidence="1" type="ORF">Krac_3565</name>
</gene>
<dbReference type="Proteomes" id="UP000004508">
    <property type="component" value="Unassembled WGS sequence"/>
</dbReference>
<dbReference type="EMBL" id="ADVG01000004">
    <property type="protein sequence ID" value="EFH82722.1"/>
    <property type="molecule type" value="Genomic_DNA"/>
</dbReference>
<keyword evidence="2" id="KW-1185">Reference proteome</keyword>
<evidence type="ECO:0000313" key="1">
    <source>
        <dbReference type="EMBL" id="EFH82722.1"/>
    </source>
</evidence>
<dbReference type="AlphaFoldDB" id="D6U254"/>
<proteinExistence type="predicted"/>
<protein>
    <submittedName>
        <fullName evidence="1">Uncharacterized protein</fullName>
    </submittedName>
</protein>
<dbReference type="InParanoid" id="D6U254"/>
<evidence type="ECO:0000313" key="2">
    <source>
        <dbReference type="Proteomes" id="UP000004508"/>
    </source>
</evidence>
<comment type="caution">
    <text evidence="1">The sequence shown here is derived from an EMBL/GenBank/DDBJ whole genome shotgun (WGS) entry which is preliminary data.</text>
</comment>